<dbReference type="InterPro" id="IPR032710">
    <property type="entry name" value="NTF2-like_dom_sf"/>
</dbReference>
<dbReference type="AlphaFoldDB" id="A0AA88XL85"/>
<organism evidence="1 2">
    <name type="scientific">Pinctada imbricata</name>
    <name type="common">Atlantic pearl-oyster</name>
    <name type="synonym">Pinctada martensii</name>
    <dbReference type="NCBI Taxonomy" id="66713"/>
    <lineage>
        <taxon>Eukaryota</taxon>
        <taxon>Metazoa</taxon>
        <taxon>Spiralia</taxon>
        <taxon>Lophotrochozoa</taxon>
        <taxon>Mollusca</taxon>
        <taxon>Bivalvia</taxon>
        <taxon>Autobranchia</taxon>
        <taxon>Pteriomorphia</taxon>
        <taxon>Pterioida</taxon>
        <taxon>Pterioidea</taxon>
        <taxon>Pteriidae</taxon>
        <taxon>Pinctada</taxon>
    </lineage>
</organism>
<gene>
    <name evidence="1" type="ORF">FSP39_011812</name>
</gene>
<keyword evidence="2" id="KW-1185">Reference proteome</keyword>
<dbReference type="PANTHER" id="PTHR31723">
    <property type="entry name" value="PATHOGENESIS-RELATED FAMILY PROTEIN"/>
    <property type="match status" value="1"/>
</dbReference>
<name>A0AA88XL85_PINIB</name>
<dbReference type="Gene3D" id="3.10.450.50">
    <property type="match status" value="1"/>
</dbReference>
<evidence type="ECO:0000313" key="2">
    <source>
        <dbReference type="Proteomes" id="UP001186944"/>
    </source>
</evidence>
<reference evidence="1" key="1">
    <citation type="submission" date="2019-08" db="EMBL/GenBank/DDBJ databases">
        <title>The improved chromosome-level genome for the pearl oyster Pinctada fucata martensii using PacBio sequencing and Hi-C.</title>
        <authorList>
            <person name="Zheng Z."/>
        </authorList>
    </citation>
    <scope>NUCLEOTIDE SEQUENCE</scope>
    <source>
        <strain evidence="1">ZZ-2019</strain>
        <tissue evidence="1">Adductor muscle</tissue>
    </source>
</reference>
<protein>
    <submittedName>
        <fullName evidence="1">Uncharacterized protein</fullName>
    </submittedName>
</protein>
<dbReference type="InterPro" id="IPR053218">
    <property type="entry name" value="Pathogen-related_defense"/>
</dbReference>
<dbReference type="EMBL" id="VSWD01000011">
    <property type="protein sequence ID" value="KAK3087874.1"/>
    <property type="molecule type" value="Genomic_DNA"/>
</dbReference>
<dbReference type="SUPFAM" id="SSF54427">
    <property type="entry name" value="NTF2-like"/>
    <property type="match status" value="1"/>
</dbReference>
<proteinExistence type="predicted"/>
<evidence type="ECO:0000313" key="1">
    <source>
        <dbReference type="EMBL" id="KAK3087874.1"/>
    </source>
</evidence>
<comment type="caution">
    <text evidence="1">The sequence shown here is derived from an EMBL/GenBank/DDBJ whole genome shotgun (WGS) entry which is preliminary data.</text>
</comment>
<dbReference type="Proteomes" id="UP001186944">
    <property type="component" value="Unassembled WGS sequence"/>
</dbReference>
<dbReference type="PANTHER" id="PTHR31723:SF10">
    <property type="entry name" value="PATHOGEN-RELATED PROTEIN"/>
    <property type="match status" value="1"/>
</dbReference>
<accession>A0AA88XL85</accession>
<sequence length="184" mass="20421">MTGPVQAPSEDRAPTTCPLLISVGLLWCSTGSLQPAVYGLYFDWKSIAPDFYIQVNGGPKFNADDNVTKGNYNMFLEGSPLYDVCKESNASSHEMFKKAFPEGFAWELLELMSGPPRASFTWRHWAKWTGDFNGVKGTGETLEMIGSCVVEVDSKLKIKSIDVYYDPNIVMAKLTGFTCRHLGK</sequence>